<organism evidence="2 3">
    <name type="scientific">Solanum bulbocastanum</name>
    <name type="common">Wild potato</name>
    <dbReference type="NCBI Taxonomy" id="147425"/>
    <lineage>
        <taxon>Eukaryota</taxon>
        <taxon>Viridiplantae</taxon>
        <taxon>Streptophyta</taxon>
        <taxon>Embryophyta</taxon>
        <taxon>Tracheophyta</taxon>
        <taxon>Spermatophyta</taxon>
        <taxon>Magnoliopsida</taxon>
        <taxon>eudicotyledons</taxon>
        <taxon>Gunneridae</taxon>
        <taxon>Pentapetalae</taxon>
        <taxon>asterids</taxon>
        <taxon>lamiids</taxon>
        <taxon>Solanales</taxon>
        <taxon>Solanaceae</taxon>
        <taxon>Solanoideae</taxon>
        <taxon>Solaneae</taxon>
        <taxon>Solanum</taxon>
    </lineage>
</organism>
<comment type="caution">
    <text evidence="2">The sequence shown here is derived from an EMBL/GenBank/DDBJ whole genome shotgun (WGS) entry which is preliminary data.</text>
</comment>
<accession>A0AAN8TWR0</accession>
<evidence type="ECO:0008006" key="4">
    <source>
        <dbReference type="Google" id="ProtNLM"/>
    </source>
</evidence>
<name>A0AAN8TWR0_SOLBU</name>
<dbReference type="PANTHER" id="PTHR35762:SF2">
    <property type="entry name" value="TRANSMEMBRANE PROTEIN"/>
    <property type="match status" value="1"/>
</dbReference>
<gene>
    <name evidence="2" type="ORF">RDI58_008257</name>
</gene>
<reference evidence="2 3" key="1">
    <citation type="submission" date="2024-02" db="EMBL/GenBank/DDBJ databases">
        <title>de novo genome assembly of Solanum bulbocastanum strain 11H21.</title>
        <authorList>
            <person name="Hosaka A.J."/>
        </authorList>
    </citation>
    <scope>NUCLEOTIDE SEQUENCE [LARGE SCALE GENOMIC DNA]</scope>
    <source>
        <tissue evidence="2">Young leaves</tissue>
    </source>
</reference>
<evidence type="ECO:0000313" key="3">
    <source>
        <dbReference type="Proteomes" id="UP001371456"/>
    </source>
</evidence>
<keyword evidence="1" id="KW-0472">Membrane</keyword>
<keyword evidence="1" id="KW-0812">Transmembrane</keyword>
<feature type="transmembrane region" description="Helical" evidence="1">
    <location>
        <begin position="65"/>
        <end position="85"/>
    </location>
</feature>
<evidence type="ECO:0000313" key="2">
    <source>
        <dbReference type="EMBL" id="KAK6794804.1"/>
    </source>
</evidence>
<proteinExistence type="predicted"/>
<dbReference type="EMBL" id="JBANQN010000003">
    <property type="protein sequence ID" value="KAK6794804.1"/>
    <property type="molecule type" value="Genomic_DNA"/>
</dbReference>
<evidence type="ECO:0000256" key="1">
    <source>
        <dbReference type="SAM" id="Phobius"/>
    </source>
</evidence>
<keyword evidence="3" id="KW-1185">Reference proteome</keyword>
<keyword evidence="1" id="KW-1133">Transmembrane helix</keyword>
<feature type="transmembrane region" description="Helical" evidence="1">
    <location>
        <begin position="21"/>
        <end position="45"/>
    </location>
</feature>
<dbReference type="PANTHER" id="PTHR35762">
    <property type="entry name" value="TRANSMEMBRANE PROTEIN"/>
    <property type="match status" value="1"/>
</dbReference>
<dbReference type="AlphaFoldDB" id="A0AAN8TWR0"/>
<sequence>MDSLQIKKIQAMMNKYRKQRLLNKIMLYSFTSMTFILFLSSPLWYPLLRAFLKSLFFVSIPKLGALFFSSKCIFLIGNIIVIVLVGESKIFKSKSNVLKQSYAAEQENDDKNFIFVTGECKISRSKYSSSLPFSVNLKYGPEQEDEFCGYDDNNDEQEKEKESVNLENVMDGIKGNYCTSNYRENEELEKFKELKFETEPNELSKRADDFIARVNNQIRLESVSMI</sequence>
<protein>
    <recommendedName>
        <fullName evidence="4">DUF4408 domain-containing protein</fullName>
    </recommendedName>
</protein>
<dbReference type="Proteomes" id="UP001371456">
    <property type="component" value="Unassembled WGS sequence"/>
</dbReference>